<keyword evidence="3 6" id="KW-0812">Transmembrane</keyword>
<dbReference type="InterPro" id="IPR011701">
    <property type="entry name" value="MFS"/>
</dbReference>
<dbReference type="SUPFAM" id="SSF103473">
    <property type="entry name" value="MFS general substrate transporter"/>
    <property type="match status" value="1"/>
</dbReference>
<keyword evidence="9" id="KW-1185">Reference proteome</keyword>
<evidence type="ECO:0000256" key="6">
    <source>
        <dbReference type="SAM" id="Phobius"/>
    </source>
</evidence>
<keyword evidence="2" id="KW-0813">Transport</keyword>
<feature type="transmembrane region" description="Helical" evidence="6">
    <location>
        <begin position="90"/>
        <end position="109"/>
    </location>
</feature>
<keyword evidence="5 6" id="KW-0472">Membrane</keyword>
<feature type="transmembrane region" description="Helical" evidence="6">
    <location>
        <begin position="222"/>
        <end position="247"/>
    </location>
</feature>
<reference evidence="8 9" key="1">
    <citation type="submission" date="2024-09" db="EMBL/GenBank/DDBJ databases">
        <authorList>
            <person name="Sun Q."/>
            <person name="Mori K."/>
        </authorList>
    </citation>
    <scope>NUCLEOTIDE SEQUENCE [LARGE SCALE GENOMIC DNA]</scope>
    <source>
        <strain evidence="8 9">JCM 3143</strain>
    </source>
</reference>
<evidence type="ECO:0000256" key="3">
    <source>
        <dbReference type="ARBA" id="ARBA00022692"/>
    </source>
</evidence>
<proteinExistence type="predicted"/>
<evidence type="ECO:0000256" key="2">
    <source>
        <dbReference type="ARBA" id="ARBA00022448"/>
    </source>
</evidence>
<feature type="transmembrane region" description="Helical" evidence="6">
    <location>
        <begin position="348"/>
        <end position="369"/>
    </location>
</feature>
<keyword evidence="4 6" id="KW-1133">Transmembrane helix</keyword>
<evidence type="ECO:0000256" key="4">
    <source>
        <dbReference type="ARBA" id="ARBA00022989"/>
    </source>
</evidence>
<dbReference type="PANTHER" id="PTHR42718:SF9">
    <property type="entry name" value="MAJOR FACILITATOR SUPERFAMILY MULTIDRUG TRANSPORTER MFSC"/>
    <property type="match status" value="1"/>
</dbReference>
<feature type="transmembrane region" description="Helical" evidence="6">
    <location>
        <begin position="312"/>
        <end position="336"/>
    </location>
</feature>
<feature type="transmembrane region" description="Helical" evidence="6">
    <location>
        <begin position="56"/>
        <end position="78"/>
    </location>
</feature>
<comment type="caution">
    <text evidence="8">The sequence shown here is derived from an EMBL/GenBank/DDBJ whole genome shotgun (WGS) entry which is preliminary data.</text>
</comment>
<sequence>MNRATRGVGHRDSGYDRKVAHVGRLPAAVALGSLFNPLNSSMIAVALAHIEAEFHVGIAAVTWLAAGFYLTGIMVPPVMGTLADRLGPRLVFCAGLVTMAVTGVLAALAPSFPALVVVRLLQAFASCATMPAGMAIVQAVMPGEDGRPPPRVIATISMALTAGAAAGPVLGGFLVSFWGWQAIFLVNVPLAAVALVAALRWLPKVRVDGRSQALLPRLRPQLLATCGQFALVNMVFYSAFFVVPLWAQRSAGVPAHIAGLLVLPMAGLAVVMTPVAVALAARAGMRTVLMASATLLLGGSCLLLGVGPVWLVLVVAALLGVASALSQFGLNSLVFVHADRRDTGVAVGFFQASRYVGAATASSLLGVLFDGGGMAGSGWTMAAVSAVVLVAGSLLPVRRPVSAASGGDRSDP</sequence>
<dbReference type="CDD" id="cd17321">
    <property type="entry name" value="MFS_MMR_MDR_like"/>
    <property type="match status" value="1"/>
</dbReference>
<feature type="transmembrane region" description="Helical" evidence="6">
    <location>
        <begin position="152"/>
        <end position="174"/>
    </location>
</feature>
<feature type="transmembrane region" description="Helical" evidence="6">
    <location>
        <begin position="253"/>
        <end position="281"/>
    </location>
</feature>
<feature type="domain" description="Major facilitator superfamily (MFS) profile" evidence="7">
    <location>
        <begin position="25"/>
        <end position="400"/>
    </location>
</feature>
<dbReference type="InterPro" id="IPR020846">
    <property type="entry name" value="MFS_dom"/>
</dbReference>
<protein>
    <submittedName>
        <fullName evidence="8">MFS transporter</fullName>
    </submittedName>
</protein>
<gene>
    <name evidence="8" type="ORF">ACFFSA_01230</name>
</gene>
<evidence type="ECO:0000259" key="7">
    <source>
        <dbReference type="PROSITE" id="PS50850"/>
    </source>
</evidence>
<feature type="transmembrane region" description="Helical" evidence="6">
    <location>
        <begin position="288"/>
        <end position="306"/>
    </location>
</feature>
<feature type="transmembrane region" description="Helical" evidence="6">
    <location>
        <begin position="121"/>
        <end position="140"/>
    </location>
</feature>
<evidence type="ECO:0000313" key="9">
    <source>
        <dbReference type="Proteomes" id="UP001589532"/>
    </source>
</evidence>
<name>A0ABV5RQJ9_9ACTN</name>
<evidence type="ECO:0000313" key="8">
    <source>
        <dbReference type="EMBL" id="MFB9621692.1"/>
    </source>
</evidence>
<feature type="transmembrane region" description="Helical" evidence="6">
    <location>
        <begin position="375"/>
        <end position="395"/>
    </location>
</feature>
<dbReference type="InterPro" id="IPR036259">
    <property type="entry name" value="MFS_trans_sf"/>
</dbReference>
<organism evidence="8 9">
    <name type="scientific">Nonomuraea helvata</name>
    <dbReference type="NCBI Taxonomy" id="37484"/>
    <lineage>
        <taxon>Bacteria</taxon>
        <taxon>Bacillati</taxon>
        <taxon>Actinomycetota</taxon>
        <taxon>Actinomycetes</taxon>
        <taxon>Streptosporangiales</taxon>
        <taxon>Streptosporangiaceae</taxon>
        <taxon>Nonomuraea</taxon>
    </lineage>
</organism>
<dbReference type="EMBL" id="JBHMBW010000002">
    <property type="protein sequence ID" value="MFB9621692.1"/>
    <property type="molecule type" value="Genomic_DNA"/>
</dbReference>
<evidence type="ECO:0000256" key="1">
    <source>
        <dbReference type="ARBA" id="ARBA00004651"/>
    </source>
</evidence>
<dbReference type="PANTHER" id="PTHR42718">
    <property type="entry name" value="MAJOR FACILITATOR SUPERFAMILY MULTIDRUG TRANSPORTER MFSC"/>
    <property type="match status" value="1"/>
</dbReference>
<dbReference type="Gene3D" id="1.20.1250.20">
    <property type="entry name" value="MFS general substrate transporter like domains"/>
    <property type="match status" value="1"/>
</dbReference>
<dbReference type="PROSITE" id="PS50850">
    <property type="entry name" value="MFS"/>
    <property type="match status" value="1"/>
</dbReference>
<dbReference type="Pfam" id="PF07690">
    <property type="entry name" value="MFS_1"/>
    <property type="match status" value="1"/>
</dbReference>
<feature type="transmembrane region" description="Helical" evidence="6">
    <location>
        <begin position="180"/>
        <end position="202"/>
    </location>
</feature>
<evidence type="ECO:0000256" key="5">
    <source>
        <dbReference type="ARBA" id="ARBA00023136"/>
    </source>
</evidence>
<feature type="transmembrane region" description="Helical" evidence="6">
    <location>
        <begin position="27"/>
        <end position="50"/>
    </location>
</feature>
<dbReference type="Proteomes" id="UP001589532">
    <property type="component" value="Unassembled WGS sequence"/>
</dbReference>
<dbReference type="RefSeq" id="WP_344992436.1">
    <property type="nucleotide sequence ID" value="NZ_BAAAXV010000005.1"/>
</dbReference>
<accession>A0ABV5RQJ9</accession>
<comment type="subcellular location">
    <subcellularLocation>
        <location evidence="1">Cell membrane</location>
        <topology evidence="1">Multi-pass membrane protein</topology>
    </subcellularLocation>
</comment>